<name>A0A0R1HH50_9LACO</name>
<protein>
    <submittedName>
        <fullName evidence="1">Xylose isomerase domain-containing protein</fullName>
    </submittedName>
</protein>
<comment type="caution">
    <text evidence="1">The sequence shown here is derived from an EMBL/GenBank/DDBJ whole genome shotgun (WGS) entry which is preliminary data.</text>
</comment>
<dbReference type="AlphaFoldDB" id="A0A0R1HH50"/>
<dbReference type="STRING" id="1423719.FC66_GL001319"/>
<reference evidence="1 2" key="1">
    <citation type="journal article" date="2015" name="Genome Announc.">
        <title>Expanding the biotechnology potential of lactobacilli through comparative genomics of 213 strains and associated genera.</title>
        <authorList>
            <person name="Sun Z."/>
            <person name="Harris H.M."/>
            <person name="McCann A."/>
            <person name="Guo C."/>
            <person name="Argimon S."/>
            <person name="Zhang W."/>
            <person name="Yang X."/>
            <person name="Jeffery I.B."/>
            <person name="Cooney J.C."/>
            <person name="Kagawa T.F."/>
            <person name="Liu W."/>
            <person name="Song Y."/>
            <person name="Salvetti E."/>
            <person name="Wrobel A."/>
            <person name="Rasinkangas P."/>
            <person name="Parkhill J."/>
            <person name="Rea M.C."/>
            <person name="O'Sullivan O."/>
            <person name="Ritari J."/>
            <person name="Douillard F.P."/>
            <person name="Paul Ross R."/>
            <person name="Yang R."/>
            <person name="Briner A.E."/>
            <person name="Felis G.E."/>
            <person name="de Vos W.M."/>
            <person name="Barrangou R."/>
            <person name="Klaenhammer T.R."/>
            <person name="Caufield P.W."/>
            <person name="Cui Y."/>
            <person name="Zhang H."/>
            <person name="O'Toole P.W."/>
        </authorList>
    </citation>
    <scope>NUCLEOTIDE SEQUENCE [LARGE SCALE GENOMIC DNA]</scope>
    <source>
        <strain evidence="1 2">DSM 15638</strain>
    </source>
</reference>
<dbReference type="Gene3D" id="3.20.20.150">
    <property type="entry name" value="Divalent-metal-dependent TIM barrel enzymes"/>
    <property type="match status" value="1"/>
</dbReference>
<dbReference type="SUPFAM" id="SSF51658">
    <property type="entry name" value="Xylose isomerase-like"/>
    <property type="match status" value="1"/>
</dbReference>
<dbReference type="EMBL" id="AZDI01000007">
    <property type="protein sequence ID" value="KRK45504.1"/>
    <property type="molecule type" value="Genomic_DNA"/>
</dbReference>
<organism evidence="1 2">
    <name type="scientific">Dellaglioa algida DSM 15638</name>
    <dbReference type="NCBI Taxonomy" id="1423719"/>
    <lineage>
        <taxon>Bacteria</taxon>
        <taxon>Bacillati</taxon>
        <taxon>Bacillota</taxon>
        <taxon>Bacilli</taxon>
        <taxon>Lactobacillales</taxon>
        <taxon>Lactobacillaceae</taxon>
        <taxon>Dellaglioa</taxon>
    </lineage>
</organism>
<gene>
    <name evidence="1" type="ORF">FC66_GL001319</name>
</gene>
<dbReference type="InterPro" id="IPR036237">
    <property type="entry name" value="Xyl_isomerase-like_sf"/>
</dbReference>
<proteinExistence type="predicted"/>
<sequence length="273" mass="31512">MIRMTIPLGLKAGTEPIQLHDRLQHQPDVFEFYLNEYDVSGDGLKRLSDEIDEVKDTTKKIVLHHPMKVGEQSVELDVSEVADPNLYRFVRESTETLIQLAKDKSIQALIHGSYNQQTPTIIAKYANFDEAQSALFNRMDYYQKYGQNNVMFENSISDLFYFGSEEMDRFILQKGYRLAFDTSHAFIKQSGSNADLQASLKRLMPNIVHYHLVDSMGKFHDSLTLGKGKIDWKQAYPLLNPDATSIYEIDLVDQNDCREMLESHDYLQNLIEK</sequence>
<keyword evidence="2" id="KW-1185">Reference proteome</keyword>
<evidence type="ECO:0000313" key="1">
    <source>
        <dbReference type="EMBL" id="KRK45504.1"/>
    </source>
</evidence>
<keyword evidence="1" id="KW-0413">Isomerase</keyword>
<dbReference type="GO" id="GO:0016853">
    <property type="term" value="F:isomerase activity"/>
    <property type="evidence" value="ECO:0007669"/>
    <property type="project" value="UniProtKB-KW"/>
</dbReference>
<dbReference type="Proteomes" id="UP000051450">
    <property type="component" value="Unassembled WGS sequence"/>
</dbReference>
<dbReference type="PATRIC" id="fig|1423719.4.peg.1341"/>
<evidence type="ECO:0000313" key="2">
    <source>
        <dbReference type="Proteomes" id="UP000051450"/>
    </source>
</evidence>
<accession>A0A0R1HH50</accession>